<reference evidence="1" key="1">
    <citation type="submission" date="2021-06" db="EMBL/GenBank/DDBJ databases">
        <authorList>
            <person name="Kallberg Y."/>
            <person name="Tangrot J."/>
            <person name="Rosling A."/>
        </authorList>
    </citation>
    <scope>NUCLEOTIDE SEQUENCE</scope>
    <source>
        <strain evidence="1">AU212A</strain>
    </source>
</reference>
<evidence type="ECO:0000313" key="2">
    <source>
        <dbReference type="Proteomes" id="UP000789860"/>
    </source>
</evidence>
<protein>
    <submittedName>
        <fullName evidence="1">11430_t:CDS:1</fullName>
    </submittedName>
</protein>
<name>A0ACA9N4M7_9GLOM</name>
<evidence type="ECO:0000313" key="1">
    <source>
        <dbReference type="EMBL" id="CAG8631966.1"/>
    </source>
</evidence>
<organism evidence="1 2">
    <name type="scientific">Scutellospora calospora</name>
    <dbReference type="NCBI Taxonomy" id="85575"/>
    <lineage>
        <taxon>Eukaryota</taxon>
        <taxon>Fungi</taxon>
        <taxon>Fungi incertae sedis</taxon>
        <taxon>Mucoromycota</taxon>
        <taxon>Glomeromycotina</taxon>
        <taxon>Glomeromycetes</taxon>
        <taxon>Diversisporales</taxon>
        <taxon>Gigasporaceae</taxon>
        <taxon>Scutellospora</taxon>
    </lineage>
</organism>
<sequence>MSLVNYYTTLGYYAVRVGRNPGIYMSYKECEEQVLGYSGAMYRKFDTKQQAEDFIKQENFDKNILNVWTDGSCDNNFRIENKKKKFNNKLSSIAGIGVFFKNKDPRNISERLPGLLQSSNRAEVYAVIRALEICDKDQDVVINTDSTYVINNFNVKGKVNSDLVDRMNDLIRERKGKTYFKHVTSHSGIYENDQADKLAKQSLRKPFIKDFNFLSINKGKIDFYFEKHSKIDDSVNATDSYLLEFTRVLQLLEENNDKKKLLIEMRNKNIYLMLSENRIDKWLKNNWYRHGTTIKLKAPKEICIRIKNLIDSRLNEVEFVYVKKRKYNTK</sequence>
<proteinExistence type="predicted"/>
<accession>A0ACA9N4M7</accession>
<dbReference type="EMBL" id="CAJVPM010019857">
    <property type="protein sequence ID" value="CAG8631966.1"/>
    <property type="molecule type" value="Genomic_DNA"/>
</dbReference>
<gene>
    <name evidence="1" type="ORF">SCALOS_LOCUS8002</name>
</gene>
<comment type="caution">
    <text evidence="1">The sequence shown here is derived from an EMBL/GenBank/DDBJ whole genome shotgun (WGS) entry which is preliminary data.</text>
</comment>
<dbReference type="Proteomes" id="UP000789860">
    <property type="component" value="Unassembled WGS sequence"/>
</dbReference>
<keyword evidence="2" id="KW-1185">Reference proteome</keyword>